<reference evidence="1 2" key="1">
    <citation type="submission" date="2024-09" db="EMBL/GenBank/DDBJ databases">
        <title>Chromosome-scale assembly of Riccia sorocarpa.</title>
        <authorList>
            <person name="Paukszto L."/>
        </authorList>
    </citation>
    <scope>NUCLEOTIDE SEQUENCE [LARGE SCALE GENOMIC DNA]</scope>
    <source>
        <strain evidence="1">LP-2024</strain>
        <tissue evidence="1">Aerial parts of the thallus</tissue>
    </source>
</reference>
<proteinExistence type="predicted"/>
<dbReference type="EMBL" id="JBJQOH010000003">
    <property type="protein sequence ID" value="KAL3693689.1"/>
    <property type="molecule type" value="Genomic_DNA"/>
</dbReference>
<dbReference type="Proteomes" id="UP001633002">
    <property type="component" value="Unassembled WGS sequence"/>
</dbReference>
<keyword evidence="2" id="KW-1185">Reference proteome</keyword>
<dbReference type="PANTHER" id="PTHR10775:SF185">
    <property type="entry name" value="OS08G0208400 PROTEIN"/>
    <property type="match status" value="1"/>
</dbReference>
<name>A0ABD3HTM0_9MARC</name>
<evidence type="ECO:0000313" key="1">
    <source>
        <dbReference type="EMBL" id="KAL3693689.1"/>
    </source>
</evidence>
<dbReference type="PANTHER" id="PTHR10775">
    <property type="entry name" value="OS08G0208400 PROTEIN"/>
    <property type="match status" value="1"/>
</dbReference>
<dbReference type="AlphaFoldDB" id="A0ABD3HTM0"/>
<protein>
    <submittedName>
        <fullName evidence="1">Uncharacterized protein</fullName>
    </submittedName>
</protein>
<accession>A0ABD3HTM0</accession>
<gene>
    <name evidence="1" type="ORF">R1sor_007340</name>
</gene>
<comment type="caution">
    <text evidence="1">The sequence shown here is derived from an EMBL/GenBank/DDBJ whole genome shotgun (WGS) entry which is preliminary data.</text>
</comment>
<evidence type="ECO:0000313" key="2">
    <source>
        <dbReference type="Proteomes" id="UP001633002"/>
    </source>
</evidence>
<organism evidence="1 2">
    <name type="scientific">Riccia sorocarpa</name>
    <dbReference type="NCBI Taxonomy" id="122646"/>
    <lineage>
        <taxon>Eukaryota</taxon>
        <taxon>Viridiplantae</taxon>
        <taxon>Streptophyta</taxon>
        <taxon>Embryophyta</taxon>
        <taxon>Marchantiophyta</taxon>
        <taxon>Marchantiopsida</taxon>
        <taxon>Marchantiidae</taxon>
        <taxon>Marchantiales</taxon>
        <taxon>Ricciaceae</taxon>
        <taxon>Riccia</taxon>
    </lineage>
</organism>
<sequence length="485" mass="54928">MDQLAERLYTIRPTTPVVSHDVVPETGRMTRLHSSGLRPPRVSVGDTIQIPSCHGPLSITGKDAATYRSCNSMYWGVPANIPIREVVTVWGRRWIVKESTIPNTGLDLFTVDSVVVEPNTHYDNYPQLFPYVGAVYKHKEYKLMLRHMPFLIDYILDTSQKVPGGAQKRRYIDGDPVRTGNIAGYIQSSLGTNIGSNAEWHYVDGGHMWFHRRWNKGFHIMTVASRTIEPGEAGFDPPEVEAFSRRARRRIQAIEAASIGDQAEIEDEVEDEDEDEHLEDAEVYEEAYIQEDDLQDQAVLADFFNMRFEATPDTPGENCSQLDEDACTPLFGGARLSKLTAILLLSNLQQKYNVSNSFMDSLYSLLAKQLLPENNVLPYSQRSAHPRYRSDTQGSTCPRKVLRWFPLIPRLLLTYRCASLADLMRWHHENRSDDGIMRTVGDSPVMHHVEATYERMRDNPRAICLGLATDGAQWGCLGSHIPFGQ</sequence>